<reference evidence="4" key="1">
    <citation type="journal article" date="2019" name="Int. J. Syst. Evol. Microbiol.">
        <title>The Global Catalogue of Microorganisms (GCM) 10K type strain sequencing project: providing services to taxonomists for standard genome sequencing and annotation.</title>
        <authorList>
            <consortium name="The Broad Institute Genomics Platform"/>
            <consortium name="The Broad Institute Genome Sequencing Center for Infectious Disease"/>
            <person name="Wu L."/>
            <person name="Ma J."/>
        </authorList>
    </citation>
    <scope>NUCLEOTIDE SEQUENCE [LARGE SCALE GENOMIC DNA]</scope>
    <source>
        <strain evidence="4">CECT 7706</strain>
    </source>
</reference>
<dbReference type="PANTHER" id="PTHR36453">
    <property type="entry name" value="SECRETED PROTEIN-RELATED"/>
    <property type="match status" value="1"/>
</dbReference>
<evidence type="ECO:0000313" key="3">
    <source>
        <dbReference type="EMBL" id="MDN3690601.1"/>
    </source>
</evidence>
<dbReference type="InterPro" id="IPR039448">
    <property type="entry name" value="Beta_helix"/>
</dbReference>
<dbReference type="Gene3D" id="2.160.20.10">
    <property type="entry name" value="Single-stranded right-handed beta-helix, Pectin lyase-like"/>
    <property type="match status" value="2"/>
</dbReference>
<gene>
    <name evidence="3" type="ORF">QWZ15_22465</name>
</gene>
<organism evidence="3 4">
    <name type="scientific">Cyclobacterium jeungdonense</name>
    <dbReference type="NCBI Taxonomy" id="708087"/>
    <lineage>
        <taxon>Bacteria</taxon>
        <taxon>Pseudomonadati</taxon>
        <taxon>Bacteroidota</taxon>
        <taxon>Cytophagia</taxon>
        <taxon>Cytophagales</taxon>
        <taxon>Cyclobacteriaceae</taxon>
        <taxon>Cyclobacterium</taxon>
    </lineage>
</organism>
<sequence>MNCFAQEIHVSPSGEDTGPGSLTQPLKSMEGAKLFVRKLKSEGRFSQNIEVIFHEGDYFVSAPVHFEIADSGTEEHSITYRAAEGAEVNFIGSRQVTNFESMGMSVYRADVSGRDFEQLYVNGKRAIRARTPNKGAFFEVRSVKETLLDGEEERVPAFAIQEIEIDSLDATQLKLREGLPNALAVFYHKWDNTRKYIQHYSSDTHRFWISGGGMKPWNPINEAARYYVENMKSALDAPGEWFLDPDGSLYYIPEKGETMETALVFAPVTEQLLVISGNSQNEKVRNVHFEGLRFLYTGYRTPISGNEPAQAAAPIPAVVMVDWADRVSFRKCEIAHTGIGAIWLRNGVTNSTLQQNYLHDLGAGGVKIGPLAAGDSEELEERLAGFNRVDNNIIRDGGWVFPCAVGAMLFHAHDNELTHNEIANFRYSGVSVGWVWGYGQSFSKRNSVKFNHIHHLGWGDLSDMGGIYTLGKSEGTEVSHNHIHHVYSMTYGGWGLYTDEGSTGILMENNLVYACKNAGFHQHYGRENRIHNNIFAYNRLSQLQATRVEPHTSFTFTNNIVLYDQGTLLSSNWDKINLISDYNLYWDERSREPKFGDMDWKEWQQKGNDQYGVVQNPGFRDARNFDFTFTDLSAVELIGFEPFDPSRAGVYGEKDWVNLAAFDPELEKKFDNLVEELSKSQSRD</sequence>
<dbReference type="PANTHER" id="PTHR36453:SF1">
    <property type="entry name" value="RIGHT HANDED BETA HELIX DOMAIN-CONTAINING PROTEIN"/>
    <property type="match status" value="1"/>
</dbReference>
<name>A0ABT8CG51_9BACT</name>
<evidence type="ECO:0000313" key="4">
    <source>
        <dbReference type="Proteomes" id="UP001236663"/>
    </source>
</evidence>
<evidence type="ECO:0000259" key="2">
    <source>
        <dbReference type="Pfam" id="PF13229"/>
    </source>
</evidence>
<feature type="region of interest" description="Disordered" evidence="1">
    <location>
        <begin position="1"/>
        <end position="21"/>
    </location>
</feature>
<dbReference type="SMART" id="SM00710">
    <property type="entry name" value="PbH1"/>
    <property type="match status" value="6"/>
</dbReference>
<feature type="domain" description="Right handed beta helix" evidence="2">
    <location>
        <begin position="389"/>
        <end position="543"/>
    </location>
</feature>
<dbReference type="InterPro" id="IPR011050">
    <property type="entry name" value="Pectin_lyase_fold/virulence"/>
</dbReference>
<dbReference type="Pfam" id="PF13229">
    <property type="entry name" value="Beta_helix"/>
    <property type="match status" value="1"/>
</dbReference>
<accession>A0ABT8CG51</accession>
<dbReference type="SUPFAM" id="SSF51126">
    <property type="entry name" value="Pectin lyase-like"/>
    <property type="match status" value="1"/>
</dbReference>
<proteinExistence type="predicted"/>
<dbReference type="EMBL" id="JAUFQS010000047">
    <property type="protein sequence ID" value="MDN3690601.1"/>
    <property type="molecule type" value="Genomic_DNA"/>
</dbReference>
<protein>
    <submittedName>
        <fullName evidence="3">Right-handed parallel beta-helix repeat-containing protein</fullName>
    </submittedName>
</protein>
<keyword evidence="4" id="KW-1185">Reference proteome</keyword>
<comment type="caution">
    <text evidence="3">The sequence shown here is derived from an EMBL/GenBank/DDBJ whole genome shotgun (WGS) entry which is preliminary data.</text>
</comment>
<dbReference type="InterPro" id="IPR012334">
    <property type="entry name" value="Pectin_lyas_fold"/>
</dbReference>
<dbReference type="RefSeq" id="WP_163382924.1">
    <property type="nucleotide sequence ID" value="NZ_JAUFQS010000047.1"/>
</dbReference>
<dbReference type="InterPro" id="IPR006626">
    <property type="entry name" value="PbH1"/>
</dbReference>
<dbReference type="Proteomes" id="UP001236663">
    <property type="component" value="Unassembled WGS sequence"/>
</dbReference>
<evidence type="ECO:0000256" key="1">
    <source>
        <dbReference type="SAM" id="MobiDB-lite"/>
    </source>
</evidence>